<keyword evidence="5" id="KW-0479">Metal-binding</keyword>
<keyword evidence="6" id="KW-0378">Hydrolase</keyword>
<protein>
    <submittedName>
        <fullName evidence="9">Putative nuclease harbi1</fullName>
    </submittedName>
</protein>
<reference evidence="9" key="1">
    <citation type="submission" date="2020-03" db="EMBL/GenBank/DDBJ databases">
        <title>Transcriptomic Profiling of the Digestive Tract of the Rat Flea, Xenopsylla cheopis, Following Blood Feeding and Infection with Yersinia pestis.</title>
        <authorList>
            <person name="Bland D.M."/>
            <person name="Martens C.A."/>
            <person name="Virtaneva K."/>
            <person name="Kanakabandi K."/>
            <person name="Long D."/>
            <person name="Rosenke R."/>
            <person name="Saturday G.A."/>
            <person name="Hoyt F.H."/>
            <person name="Bruno D.P."/>
            <person name="Ribeiro J.M.C."/>
            <person name="Hinnebusch J."/>
        </authorList>
    </citation>
    <scope>NUCLEOTIDE SEQUENCE</scope>
</reference>
<evidence type="ECO:0000256" key="1">
    <source>
        <dbReference type="ARBA" id="ARBA00001968"/>
    </source>
</evidence>
<comment type="similarity">
    <text evidence="3">Belongs to the HARBI1 family.</text>
</comment>
<evidence type="ECO:0000256" key="5">
    <source>
        <dbReference type="ARBA" id="ARBA00022723"/>
    </source>
</evidence>
<dbReference type="GO" id="GO:0005634">
    <property type="term" value="C:nucleus"/>
    <property type="evidence" value="ECO:0007669"/>
    <property type="project" value="UniProtKB-SubCell"/>
</dbReference>
<dbReference type="EMBL" id="GIIL01004711">
    <property type="protein sequence ID" value="NOV48437.1"/>
    <property type="molecule type" value="Transcribed_RNA"/>
</dbReference>
<evidence type="ECO:0000256" key="7">
    <source>
        <dbReference type="ARBA" id="ARBA00023242"/>
    </source>
</evidence>
<accession>A0A6M2DUP9</accession>
<organism evidence="9">
    <name type="scientific">Xenopsylla cheopis</name>
    <name type="common">Oriental rat flea</name>
    <name type="synonym">Pulex cheopis</name>
    <dbReference type="NCBI Taxonomy" id="163159"/>
    <lineage>
        <taxon>Eukaryota</taxon>
        <taxon>Metazoa</taxon>
        <taxon>Ecdysozoa</taxon>
        <taxon>Arthropoda</taxon>
        <taxon>Hexapoda</taxon>
        <taxon>Insecta</taxon>
        <taxon>Pterygota</taxon>
        <taxon>Neoptera</taxon>
        <taxon>Endopterygota</taxon>
        <taxon>Siphonaptera</taxon>
        <taxon>Pulicidae</taxon>
        <taxon>Xenopsyllinae</taxon>
        <taxon>Xenopsylla</taxon>
    </lineage>
</organism>
<evidence type="ECO:0000259" key="8">
    <source>
        <dbReference type="Pfam" id="PF13359"/>
    </source>
</evidence>
<dbReference type="GO" id="GO:0046872">
    <property type="term" value="F:metal ion binding"/>
    <property type="evidence" value="ECO:0007669"/>
    <property type="project" value="UniProtKB-KW"/>
</dbReference>
<dbReference type="GO" id="GO:0004518">
    <property type="term" value="F:nuclease activity"/>
    <property type="evidence" value="ECO:0007669"/>
    <property type="project" value="UniProtKB-KW"/>
</dbReference>
<dbReference type="Pfam" id="PF13359">
    <property type="entry name" value="DDE_Tnp_4"/>
    <property type="match status" value="1"/>
</dbReference>
<dbReference type="AlphaFoldDB" id="A0A6M2DUP9"/>
<name>A0A6M2DUP9_XENCH</name>
<evidence type="ECO:0000256" key="2">
    <source>
        <dbReference type="ARBA" id="ARBA00004123"/>
    </source>
</evidence>
<evidence type="ECO:0000313" key="9">
    <source>
        <dbReference type="EMBL" id="NOV48437.1"/>
    </source>
</evidence>
<evidence type="ECO:0000256" key="3">
    <source>
        <dbReference type="ARBA" id="ARBA00006958"/>
    </source>
</evidence>
<dbReference type="InterPro" id="IPR045249">
    <property type="entry name" value="HARBI1-like"/>
</dbReference>
<proteinExistence type="inferred from homology"/>
<evidence type="ECO:0000256" key="4">
    <source>
        <dbReference type="ARBA" id="ARBA00022722"/>
    </source>
</evidence>
<dbReference type="InterPro" id="IPR027806">
    <property type="entry name" value="HARBI1_dom"/>
</dbReference>
<comment type="cofactor">
    <cofactor evidence="1">
        <name>a divalent metal cation</name>
        <dbReference type="ChEBI" id="CHEBI:60240"/>
    </cofactor>
</comment>
<keyword evidence="7" id="KW-0539">Nucleus</keyword>
<sequence>MNSLAVACLLLAHEKESRYRRRYIQRSLRDADNIWHMESFLFRKNFRLSKQMMKKLIDDLKPFAEQKATCKTKWGIPFYLQVLAALHFFCRGSFQSSVGYLNNMSQPSVSRSIKFVTNLILEHITSKHVKFPMTKAEKDGKKQRFVAKFGMEGIIGCIDCAHIKIVAPPSNDPIVPAALYLNHKGYHSINVEIICDADEKILFANARYPGSTPDEALWEVSPIRHHLSNKNESETYLLGDSDYPLEPWLLTPFTNTENDAENKFNVLHEETRSTISKTISNIKSRFRCLLRTLHYNPAFAGKIIYVVLTLYNMCQENEDDIEVISDDETEPSKLY</sequence>
<keyword evidence="4" id="KW-0540">Nuclease</keyword>
<feature type="domain" description="DDE Tnp4" evidence="8">
    <location>
        <begin position="158"/>
        <end position="312"/>
    </location>
</feature>
<dbReference type="GO" id="GO:0016787">
    <property type="term" value="F:hydrolase activity"/>
    <property type="evidence" value="ECO:0007669"/>
    <property type="project" value="UniProtKB-KW"/>
</dbReference>
<dbReference type="PANTHER" id="PTHR22930">
    <property type="match status" value="1"/>
</dbReference>
<evidence type="ECO:0000256" key="6">
    <source>
        <dbReference type="ARBA" id="ARBA00022801"/>
    </source>
</evidence>
<comment type="subcellular location">
    <subcellularLocation>
        <location evidence="2">Nucleus</location>
    </subcellularLocation>
</comment>
<dbReference type="PANTHER" id="PTHR22930:SF289">
    <property type="entry name" value="DDE TNP4 DOMAIN-CONTAINING PROTEIN-RELATED"/>
    <property type="match status" value="1"/>
</dbReference>